<evidence type="ECO:0000256" key="2">
    <source>
        <dbReference type="ARBA" id="ARBA00022475"/>
    </source>
</evidence>
<dbReference type="GO" id="GO:0015920">
    <property type="term" value="P:lipopolysaccharide transport"/>
    <property type="evidence" value="ECO:0007669"/>
    <property type="project" value="TreeGrafter"/>
</dbReference>
<evidence type="ECO:0000313" key="7">
    <source>
        <dbReference type="EMBL" id="HGC43486.1"/>
    </source>
</evidence>
<protein>
    <submittedName>
        <fullName evidence="7">LPS export ABC transporter permease LptF</fullName>
    </submittedName>
</protein>
<dbReference type="PANTHER" id="PTHR33529">
    <property type="entry name" value="SLR0882 PROTEIN-RELATED"/>
    <property type="match status" value="1"/>
</dbReference>
<evidence type="ECO:0000256" key="1">
    <source>
        <dbReference type="ARBA" id="ARBA00004651"/>
    </source>
</evidence>
<organism evidence="7">
    <name type="scientific">Acidicaldus sp</name>
    <dbReference type="NCBI Taxonomy" id="1872105"/>
    <lineage>
        <taxon>Bacteria</taxon>
        <taxon>Pseudomonadati</taxon>
        <taxon>Pseudomonadota</taxon>
        <taxon>Alphaproteobacteria</taxon>
        <taxon>Acetobacterales</taxon>
        <taxon>Acetobacteraceae</taxon>
        <taxon>Acidicaldus</taxon>
    </lineage>
</organism>
<dbReference type="Pfam" id="PF03739">
    <property type="entry name" value="LptF_LptG"/>
    <property type="match status" value="1"/>
</dbReference>
<accession>A0A8J4HD33</accession>
<dbReference type="GO" id="GO:0055085">
    <property type="term" value="P:transmembrane transport"/>
    <property type="evidence" value="ECO:0007669"/>
    <property type="project" value="InterPro"/>
</dbReference>
<reference evidence="7" key="1">
    <citation type="journal article" date="2020" name="mSystems">
        <title>Genome- and Community-Level Interaction Insights into Carbon Utilization and Element Cycling Functions of Hydrothermarchaeota in Hydrothermal Sediment.</title>
        <authorList>
            <person name="Zhou Z."/>
            <person name="Liu Y."/>
            <person name="Xu W."/>
            <person name="Pan J."/>
            <person name="Luo Z.H."/>
            <person name="Li M."/>
        </authorList>
    </citation>
    <scope>NUCLEOTIDE SEQUENCE</scope>
    <source>
        <strain evidence="7">SpSt-997</strain>
    </source>
</reference>
<feature type="transmembrane region" description="Helical" evidence="6">
    <location>
        <begin position="339"/>
        <end position="363"/>
    </location>
</feature>
<evidence type="ECO:0000256" key="3">
    <source>
        <dbReference type="ARBA" id="ARBA00022692"/>
    </source>
</evidence>
<gene>
    <name evidence="7" type="primary">lptF</name>
    <name evidence="7" type="ORF">ENY07_09760</name>
</gene>
<comment type="caution">
    <text evidence="7">The sequence shown here is derived from an EMBL/GenBank/DDBJ whole genome shotgun (WGS) entry which is preliminary data.</text>
</comment>
<dbReference type="GO" id="GO:0043190">
    <property type="term" value="C:ATP-binding cassette (ABC) transporter complex"/>
    <property type="evidence" value="ECO:0007669"/>
    <property type="project" value="InterPro"/>
</dbReference>
<keyword evidence="3 6" id="KW-0812">Transmembrane</keyword>
<feature type="transmembrane region" description="Helical" evidence="6">
    <location>
        <begin position="288"/>
        <end position="306"/>
    </location>
</feature>
<dbReference type="EMBL" id="DTQM01000188">
    <property type="protein sequence ID" value="HGC43486.1"/>
    <property type="molecule type" value="Genomic_DNA"/>
</dbReference>
<dbReference type="PANTHER" id="PTHR33529:SF6">
    <property type="entry name" value="YJGP_YJGQ FAMILY PERMEASE"/>
    <property type="match status" value="1"/>
</dbReference>
<keyword evidence="2" id="KW-1003">Cell membrane</keyword>
<proteinExistence type="predicted"/>
<evidence type="ECO:0000256" key="4">
    <source>
        <dbReference type="ARBA" id="ARBA00022989"/>
    </source>
</evidence>
<dbReference type="AlphaFoldDB" id="A0A8J4HD33"/>
<evidence type="ECO:0000256" key="5">
    <source>
        <dbReference type="ARBA" id="ARBA00023136"/>
    </source>
</evidence>
<dbReference type="InterPro" id="IPR030922">
    <property type="entry name" value="LptF"/>
</dbReference>
<feature type="transmembrane region" description="Helical" evidence="6">
    <location>
        <begin position="62"/>
        <end position="83"/>
    </location>
</feature>
<keyword evidence="5 6" id="KW-0472">Membrane</keyword>
<keyword evidence="4 6" id="KW-1133">Transmembrane helix</keyword>
<sequence length="380" mass="41773">MLSALRLGQIDRYMLRQLLAALLASTGGLVALIWLTQSLRFIDLVVNRGLSMLVFLQLTGLLIPGFIAVILPITTYVVVQFVYMRFAGDREITVMRSAGLSPFALARPALILAALAALSCLFLDVWIVPHASAAFREEQFRIRNRMAAFLLQDGVFSPVSEDLTVYVRKRDTDGTLRGVLIDDRRQKNAHATILARRGRFLPAKDAPRLLLLEGTRQEIDQKTGRLNILTFAENVVELTSTSKGNAQRFRDATEMSLGELLHPDPAIVSPRDVPKFEVEAHRRLSSPFTAVSFALVALVAVLRGAFQRHGGLLRPFVAVLVVVGLLALGLVVANLASRFAILIPLIWVVAVLPGMIAAAVLFVPELRRGAHPRAIVERLA</sequence>
<dbReference type="NCBIfam" id="TIGR04407">
    <property type="entry name" value="LptF_YjgP"/>
    <property type="match status" value="1"/>
</dbReference>
<feature type="transmembrane region" description="Helical" evidence="6">
    <location>
        <begin position="104"/>
        <end position="128"/>
    </location>
</feature>
<feature type="transmembrane region" description="Helical" evidence="6">
    <location>
        <begin position="313"/>
        <end position="333"/>
    </location>
</feature>
<evidence type="ECO:0000256" key="6">
    <source>
        <dbReference type="SAM" id="Phobius"/>
    </source>
</evidence>
<dbReference type="InterPro" id="IPR005495">
    <property type="entry name" value="LptG/LptF_permease"/>
</dbReference>
<name>A0A8J4HD33_9PROT</name>
<comment type="subcellular location">
    <subcellularLocation>
        <location evidence="1">Cell membrane</location>
        <topology evidence="1">Multi-pass membrane protein</topology>
    </subcellularLocation>
</comment>